<keyword evidence="3" id="KW-1185">Reference proteome</keyword>
<keyword evidence="1" id="KW-0812">Transmembrane</keyword>
<feature type="transmembrane region" description="Helical" evidence="1">
    <location>
        <begin position="52"/>
        <end position="70"/>
    </location>
</feature>
<evidence type="ECO:0000313" key="3">
    <source>
        <dbReference type="Proteomes" id="UP001143747"/>
    </source>
</evidence>
<proteinExistence type="predicted"/>
<comment type="caution">
    <text evidence="2">The sequence shown here is derived from an EMBL/GenBank/DDBJ whole genome shotgun (WGS) entry which is preliminary data.</text>
</comment>
<name>A0A9Q4KR38_9EURY</name>
<accession>A0A9Q4KR38</accession>
<dbReference type="RefSeq" id="WP_274925582.1">
    <property type="nucleotide sequence ID" value="NZ_JAKELO010000002.1"/>
</dbReference>
<keyword evidence="1" id="KW-0472">Membrane</keyword>
<dbReference type="EMBL" id="JAKELO010000002">
    <property type="protein sequence ID" value="MDE4908973.1"/>
    <property type="molecule type" value="Genomic_DNA"/>
</dbReference>
<dbReference type="Proteomes" id="UP001143747">
    <property type="component" value="Unassembled WGS sequence"/>
</dbReference>
<protein>
    <submittedName>
        <fullName evidence="2">Uncharacterized protein</fullName>
    </submittedName>
</protein>
<evidence type="ECO:0000313" key="2">
    <source>
        <dbReference type="EMBL" id="MDE4908973.1"/>
    </source>
</evidence>
<evidence type="ECO:0000256" key="1">
    <source>
        <dbReference type="SAM" id="Phobius"/>
    </source>
</evidence>
<dbReference type="AlphaFoldDB" id="A0A9Q4KR38"/>
<reference evidence="2" key="1">
    <citation type="submission" date="2022-01" db="EMBL/GenBank/DDBJ databases">
        <title>Draft genome of Methanogenium marinum DSM 15558.</title>
        <authorList>
            <person name="Chen S.-C."/>
            <person name="You Y.-T."/>
        </authorList>
    </citation>
    <scope>NUCLEOTIDE SEQUENCE</scope>
    <source>
        <strain evidence="2">DSM 15558</strain>
    </source>
</reference>
<gene>
    <name evidence="2" type="ORF">L0665_10175</name>
</gene>
<keyword evidence="1" id="KW-1133">Transmembrane helix</keyword>
<organism evidence="2 3">
    <name type="scientific">Methanogenium marinum</name>
    <dbReference type="NCBI Taxonomy" id="348610"/>
    <lineage>
        <taxon>Archaea</taxon>
        <taxon>Methanobacteriati</taxon>
        <taxon>Methanobacteriota</taxon>
        <taxon>Stenosarchaea group</taxon>
        <taxon>Methanomicrobia</taxon>
        <taxon>Methanomicrobiales</taxon>
        <taxon>Methanomicrobiaceae</taxon>
        <taxon>Methanogenium</taxon>
    </lineage>
</organism>
<sequence>MEIYVSDIITAKIVWSYFLIIIHKNQLQLHSIFYCKIICNRSGGPINFSRSYWSYFIFGLLILAICASGCTSSGETSKSETQPAINYQPGDVISGYESAEYISCGWVISRYESDEDLYYGFKVEIRDGVWGLTSTDEWDLWSKENTEEDFPYVLGHMDLKGPEDKWSQSIYYD</sequence>